<feature type="non-terminal residue" evidence="7">
    <location>
        <position position="403"/>
    </location>
</feature>
<evidence type="ECO:0000256" key="2">
    <source>
        <dbReference type="ARBA" id="ARBA00022840"/>
    </source>
</evidence>
<reference evidence="7" key="1">
    <citation type="submission" date="2022-03" db="EMBL/GenBank/DDBJ databases">
        <title>Draft genome sequence of Aduncisulcus paluster, a free-living microaerophilic Fornicata.</title>
        <authorList>
            <person name="Yuyama I."/>
            <person name="Kume K."/>
            <person name="Tamura T."/>
            <person name="Inagaki Y."/>
            <person name="Hashimoto T."/>
        </authorList>
    </citation>
    <scope>NUCLEOTIDE SEQUENCE</scope>
    <source>
        <strain evidence="7">NY0171</strain>
    </source>
</reference>
<sequence>MCLVPTIEKRVLRRYKIFESIGKGAYGEVFRGKDRKTGKIVAIKKCSKCFSNKIDAQRVFREVFYLKSLKHVNIISLIDVLMGSDFKDLYLIFPYFPSDLHAVIRGDILHRDLKPSNILIDSDCKINVGDFGMSRGISRGDSPISEPHCSVMTDHVATRWYRAPELLFGVRNYSTAVDIWAVGCLMAELFSGKPLFPGTCSLNQLTRIINLIGYPTDKQISSMKSPYVIPLLESLPISIPPPKPKKRPSLLAPSPLDGRSRSSSRERPSTIHKSKSTSQVLSKTASATRSFTRSLSQEPPTTLHPNHMLSSITSDPELSQKFAYCTPSAHTVNRLRMTLPCAPAEAIDLISRMLLFDPACRITAEDALHHPYLAQFARGEGSAEKHSMSLPVIPVPHLTSPIS</sequence>
<evidence type="ECO:0000256" key="3">
    <source>
        <dbReference type="PROSITE-ProRule" id="PRU10141"/>
    </source>
</evidence>
<dbReference type="PROSITE" id="PS00108">
    <property type="entry name" value="PROTEIN_KINASE_ST"/>
    <property type="match status" value="1"/>
</dbReference>
<dbReference type="Gene3D" id="3.30.200.20">
    <property type="entry name" value="Phosphorylase Kinase, domain 1"/>
    <property type="match status" value="1"/>
</dbReference>
<evidence type="ECO:0000259" key="6">
    <source>
        <dbReference type="PROSITE" id="PS50011"/>
    </source>
</evidence>
<dbReference type="Proteomes" id="UP001057375">
    <property type="component" value="Unassembled WGS sequence"/>
</dbReference>
<protein>
    <recommendedName>
        <fullName evidence="6">Protein kinase domain-containing protein</fullName>
    </recommendedName>
</protein>
<organism evidence="7 8">
    <name type="scientific">Aduncisulcus paluster</name>
    <dbReference type="NCBI Taxonomy" id="2918883"/>
    <lineage>
        <taxon>Eukaryota</taxon>
        <taxon>Metamonada</taxon>
        <taxon>Carpediemonas-like organisms</taxon>
        <taxon>Aduncisulcus</taxon>
    </lineage>
</organism>
<keyword evidence="4" id="KW-0808">Transferase</keyword>
<dbReference type="EMBL" id="BQXS01012435">
    <property type="protein sequence ID" value="GKT22971.1"/>
    <property type="molecule type" value="Genomic_DNA"/>
</dbReference>
<evidence type="ECO:0000256" key="4">
    <source>
        <dbReference type="RuleBase" id="RU000304"/>
    </source>
</evidence>
<dbReference type="PROSITE" id="PS00107">
    <property type="entry name" value="PROTEIN_KINASE_ATP"/>
    <property type="match status" value="1"/>
</dbReference>
<dbReference type="Gene3D" id="1.10.510.10">
    <property type="entry name" value="Transferase(Phosphotransferase) domain 1"/>
    <property type="match status" value="2"/>
</dbReference>
<feature type="domain" description="Protein kinase" evidence="6">
    <location>
        <begin position="15"/>
        <end position="373"/>
    </location>
</feature>
<dbReference type="InterPro" id="IPR000719">
    <property type="entry name" value="Prot_kinase_dom"/>
</dbReference>
<dbReference type="InterPro" id="IPR008271">
    <property type="entry name" value="Ser/Thr_kinase_AS"/>
</dbReference>
<dbReference type="SUPFAM" id="SSF56112">
    <property type="entry name" value="Protein kinase-like (PK-like)"/>
    <property type="match status" value="1"/>
</dbReference>
<dbReference type="PROSITE" id="PS50011">
    <property type="entry name" value="PROTEIN_KINASE_DOM"/>
    <property type="match status" value="1"/>
</dbReference>
<evidence type="ECO:0000313" key="7">
    <source>
        <dbReference type="EMBL" id="GKT22971.1"/>
    </source>
</evidence>
<proteinExistence type="inferred from homology"/>
<dbReference type="SMART" id="SM00220">
    <property type="entry name" value="S_TKc"/>
    <property type="match status" value="1"/>
</dbReference>
<feature type="binding site" evidence="3">
    <location>
        <position position="45"/>
    </location>
    <ligand>
        <name>ATP</name>
        <dbReference type="ChEBI" id="CHEBI:30616"/>
    </ligand>
</feature>
<keyword evidence="2 3" id="KW-0067">ATP-binding</keyword>
<keyword evidence="1 3" id="KW-0547">Nucleotide-binding</keyword>
<dbReference type="Pfam" id="PF00069">
    <property type="entry name" value="Pkinase"/>
    <property type="match status" value="2"/>
</dbReference>
<dbReference type="PANTHER" id="PTHR24055">
    <property type="entry name" value="MITOGEN-ACTIVATED PROTEIN KINASE"/>
    <property type="match status" value="1"/>
</dbReference>
<feature type="compositionally biased region" description="Basic and acidic residues" evidence="5">
    <location>
        <begin position="258"/>
        <end position="269"/>
    </location>
</feature>
<feature type="compositionally biased region" description="Polar residues" evidence="5">
    <location>
        <begin position="276"/>
        <end position="312"/>
    </location>
</feature>
<dbReference type="InterPro" id="IPR017441">
    <property type="entry name" value="Protein_kinase_ATP_BS"/>
</dbReference>
<evidence type="ECO:0000256" key="1">
    <source>
        <dbReference type="ARBA" id="ARBA00022741"/>
    </source>
</evidence>
<evidence type="ECO:0000313" key="8">
    <source>
        <dbReference type="Proteomes" id="UP001057375"/>
    </source>
</evidence>
<name>A0ABQ5JYY2_9EUKA</name>
<keyword evidence="4" id="KW-0418">Kinase</keyword>
<feature type="region of interest" description="Disordered" evidence="5">
    <location>
        <begin position="240"/>
        <end position="312"/>
    </location>
</feature>
<comment type="similarity">
    <text evidence="4">Belongs to the protein kinase superfamily.</text>
</comment>
<dbReference type="InterPro" id="IPR011009">
    <property type="entry name" value="Kinase-like_dom_sf"/>
</dbReference>
<accession>A0ABQ5JYY2</accession>
<dbReference type="InterPro" id="IPR050117">
    <property type="entry name" value="MAPK"/>
</dbReference>
<keyword evidence="8" id="KW-1185">Reference proteome</keyword>
<comment type="caution">
    <text evidence="7">The sequence shown here is derived from an EMBL/GenBank/DDBJ whole genome shotgun (WGS) entry which is preliminary data.</text>
</comment>
<keyword evidence="4" id="KW-0723">Serine/threonine-protein kinase</keyword>
<evidence type="ECO:0000256" key="5">
    <source>
        <dbReference type="SAM" id="MobiDB-lite"/>
    </source>
</evidence>
<gene>
    <name evidence="7" type="ORF">ADUPG1_012284</name>
</gene>